<evidence type="ECO:0000313" key="3">
    <source>
        <dbReference type="Proteomes" id="UP000307440"/>
    </source>
</evidence>
<dbReference type="STRING" id="230819.A0A5C3KUR5"/>
<evidence type="ECO:0000313" key="2">
    <source>
        <dbReference type="EMBL" id="TFK24312.1"/>
    </source>
</evidence>
<gene>
    <name evidence="2" type="ORF">FA15DRAFT_568758</name>
</gene>
<keyword evidence="3" id="KW-1185">Reference proteome</keyword>
<protein>
    <recommendedName>
        <fullName evidence="1">Helitron helicase-like domain-containing protein</fullName>
    </recommendedName>
</protein>
<sequence>MYWDKHFQEDFYFLMIAFNHDQVKSNVSGSYILVKKSKFKSIAERIHSVDSEILKIISNKLAAGEAFKPESEAEKQCFKLIDDLDHISTFTKGSVTSKKHMCNEIWSLIALKGSLSWFITLSPADSRHPMWIYFAGPAGKFKHEILSSQERDKLIMRNPAAAARFFDFIVHMFIKHILGVNSTTERGPYGKTSAYYRTVEQ</sequence>
<dbReference type="AlphaFoldDB" id="A0A5C3KUR5"/>
<dbReference type="EMBL" id="ML210202">
    <property type="protein sequence ID" value="TFK24312.1"/>
    <property type="molecule type" value="Genomic_DNA"/>
</dbReference>
<feature type="domain" description="Helitron helicase-like" evidence="1">
    <location>
        <begin position="5"/>
        <end position="200"/>
    </location>
</feature>
<accession>A0A5C3KUR5</accession>
<proteinExistence type="predicted"/>
<dbReference type="Proteomes" id="UP000307440">
    <property type="component" value="Unassembled WGS sequence"/>
</dbReference>
<name>A0A5C3KUR5_COPMA</name>
<dbReference type="InterPro" id="IPR025476">
    <property type="entry name" value="Helitron_helicase-like"/>
</dbReference>
<organism evidence="2 3">
    <name type="scientific">Coprinopsis marcescibilis</name>
    <name type="common">Agaric fungus</name>
    <name type="synonym">Psathyrella marcescibilis</name>
    <dbReference type="NCBI Taxonomy" id="230819"/>
    <lineage>
        <taxon>Eukaryota</taxon>
        <taxon>Fungi</taxon>
        <taxon>Dikarya</taxon>
        <taxon>Basidiomycota</taxon>
        <taxon>Agaricomycotina</taxon>
        <taxon>Agaricomycetes</taxon>
        <taxon>Agaricomycetidae</taxon>
        <taxon>Agaricales</taxon>
        <taxon>Agaricineae</taxon>
        <taxon>Psathyrellaceae</taxon>
        <taxon>Coprinopsis</taxon>
    </lineage>
</organism>
<feature type="non-terminal residue" evidence="2">
    <location>
        <position position="201"/>
    </location>
</feature>
<reference evidence="2 3" key="1">
    <citation type="journal article" date="2019" name="Nat. Ecol. Evol.">
        <title>Megaphylogeny resolves global patterns of mushroom evolution.</title>
        <authorList>
            <person name="Varga T."/>
            <person name="Krizsan K."/>
            <person name="Foldi C."/>
            <person name="Dima B."/>
            <person name="Sanchez-Garcia M."/>
            <person name="Sanchez-Ramirez S."/>
            <person name="Szollosi G.J."/>
            <person name="Szarkandi J.G."/>
            <person name="Papp V."/>
            <person name="Albert L."/>
            <person name="Andreopoulos W."/>
            <person name="Angelini C."/>
            <person name="Antonin V."/>
            <person name="Barry K.W."/>
            <person name="Bougher N.L."/>
            <person name="Buchanan P."/>
            <person name="Buyck B."/>
            <person name="Bense V."/>
            <person name="Catcheside P."/>
            <person name="Chovatia M."/>
            <person name="Cooper J."/>
            <person name="Damon W."/>
            <person name="Desjardin D."/>
            <person name="Finy P."/>
            <person name="Geml J."/>
            <person name="Haridas S."/>
            <person name="Hughes K."/>
            <person name="Justo A."/>
            <person name="Karasinski D."/>
            <person name="Kautmanova I."/>
            <person name="Kiss B."/>
            <person name="Kocsube S."/>
            <person name="Kotiranta H."/>
            <person name="LaButti K.M."/>
            <person name="Lechner B.E."/>
            <person name="Liimatainen K."/>
            <person name="Lipzen A."/>
            <person name="Lukacs Z."/>
            <person name="Mihaltcheva S."/>
            <person name="Morgado L.N."/>
            <person name="Niskanen T."/>
            <person name="Noordeloos M.E."/>
            <person name="Ohm R.A."/>
            <person name="Ortiz-Santana B."/>
            <person name="Ovrebo C."/>
            <person name="Racz N."/>
            <person name="Riley R."/>
            <person name="Savchenko A."/>
            <person name="Shiryaev A."/>
            <person name="Soop K."/>
            <person name="Spirin V."/>
            <person name="Szebenyi C."/>
            <person name="Tomsovsky M."/>
            <person name="Tulloss R.E."/>
            <person name="Uehling J."/>
            <person name="Grigoriev I.V."/>
            <person name="Vagvolgyi C."/>
            <person name="Papp T."/>
            <person name="Martin F.M."/>
            <person name="Miettinen O."/>
            <person name="Hibbett D.S."/>
            <person name="Nagy L.G."/>
        </authorList>
    </citation>
    <scope>NUCLEOTIDE SEQUENCE [LARGE SCALE GENOMIC DNA]</scope>
    <source>
        <strain evidence="2 3">CBS 121175</strain>
    </source>
</reference>
<evidence type="ECO:0000259" key="1">
    <source>
        <dbReference type="Pfam" id="PF14214"/>
    </source>
</evidence>
<dbReference type="Pfam" id="PF14214">
    <property type="entry name" value="Helitron_like_N"/>
    <property type="match status" value="1"/>
</dbReference>
<dbReference type="OrthoDB" id="3254930at2759"/>